<name>A0A5E8BTZ9_9ASCO</name>
<reference evidence="20 21" key="1">
    <citation type="submission" date="2019-09" db="EMBL/GenBank/DDBJ databases">
        <authorList>
            <person name="Brejova B."/>
        </authorList>
    </citation>
    <scope>NUCLEOTIDE SEQUENCE [LARGE SCALE GENOMIC DNA]</scope>
</reference>
<dbReference type="InterPro" id="IPR013121">
    <property type="entry name" value="Fe_red_NAD-bd_6"/>
</dbReference>
<keyword evidence="18" id="KW-0732">Signal</keyword>
<accession>A0A5E8BTZ9</accession>
<evidence type="ECO:0000313" key="20">
    <source>
        <dbReference type="EMBL" id="VVT54099.1"/>
    </source>
</evidence>
<dbReference type="PANTHER" id="PTHR32361">
    <property type="entry name" value="FERRIC/CUPRIC REDUCTASE TRANSMEMBRANE COMPONENT"/>
    <property type="match status" value="1"/>
</dbReference>
<protein>
    <recommendedName>
        <fullName evidence="3">ferric-chelate reductase (NADPH)</fullName>
        <ecNumber evidence="3">1.16.1.9</ecNumber>
    </recommendedName>
</protein>
<evidence type="ECO:0000256" key="11">
    <source>
        <dbReference type="ARBA" id="ARBA00023002"/>
    </source>
</evidence>
<dbReference type="InterPro" id="IPR051410">
    <property type="entry name" value="Ferric/Cupric_Reductase"/>
</dbReference>
<evidence type="ECO:0000256" key="12">
    <source>
        <dbReference type="ARBA" id="ARBA00023065"/>
    </source>
</evidence>
<dbReference type="EMBL" id="CABVLU010000003">
    <property type="protein sequence ID" value="VVT54099.1"/>
    <property type="molecule type" value="Genomic_DNA"/>
</dbReference>
<evidence type="ECO:0000256" key="14">
    <source>
        <dbReference type="ARBA" id="ARBA00023180"/>
    </source>
</evidence>
<dbReference type="Gene3D" id="3.40.50.80">
    <property type="entry name" value="Nucleotide-binding domain of ferredoxin-NADP reductase (FNR) module"/>
    <property type="match status" value="1"/>
</dbReference>
<dbReference type="SFLD" id="SFLDG01168">
    <property type="entry name" value="Ferric_reductase_subgroup_(FRE"/>
    <property type="match status" value="1"/>
</dbReference>
<feature type="transmembrane region" description="Helical" evidence="17">
    <location>
        <begin position="371"/>
        <end position="390"/>
    </location>
</feature>
<keyword evidence="4" id="KW-0813">Transport</keyword>
<evidence type="ECO:0000256" key="6">
    <source>
        <dbReference type="ARBA" id="ARBA00022630"/>
    </source>
</evidence>
<keyword evidence="9" id="KW-0249">Electron transport</keyword>
<dbReference type="SFLD" id="SFLDS00052">
    <property type="entry name" value="Ferric_Reductase_Domain"/>
    <property type="match status" value="1"/>
</dbReference>
<dbReference type="Pfam" id="PF08030">
    <property type="entry name" value="NAD_binding_6"/>
    <property type="match status" value="1"/>
</dbReference>
<feature type="transmembrane region" description="Helical" evidence="17">
    <location>
        <begin position="231"/>
        <end position="248"/>
    </location>
</feature>
<dbReference type="InterPro" id="IPR013130">
    <property type="entry name" value="Fe3_Rdtase_TM_dom"/>
</dbReference>
<evidence type="ECO:0000256" key="17">
    <source>
        <dbReference type="SAM" id="Phobius"/>
    </source>
</evidence>
<keyword evidence="14" id="KW-0325">Glycoprotein</keyword>
<evidence type="ECO:0000256" key="2">
    <source>
        <dbReference type="ARBA" id="ARBA00006278"/>
    </source>
</evidence>
<evidence type="ECO:0000256" key="3">
    <source>
        <dbReference type="ARBA" id="ARBA00012668"/>
    </source>
</evidence>
<dbReference type="GO" id="GO:0006826">
    <property type="term" value="P:iron ion transport"/>
    <property type="evidence" value="ECO:0007669"/>
    <property type="project" value="UniProtKB-ARBA"/>
</dbReference>
<gene>
    <name evidence="20" type="ORF">SAPINGB_P003906</name>
</gene>
<evidence type="ECO:0000256" key="13">
    <source>
        <dbReference type="ARBA" id="ARBA00023136"/>
    </source>
</evidence>
<feature type="transmembrane region" description="Helical" evidence="17">
    <location>
        <begin position="268"/>
        <end position="289"/>
    </location>
</feature>
<feature type="region of interest" description="Disordered" evidence="16">
    <location>
        <begin position="599"/>
        <end position="627"/>
    </location>
</feature>
<comment type="similarity">
    <text evidence="2">Belongs to the ferric reductase (FRE) family.</text>
</comment>
<dbReference type="Pfam" id="PF01794">
    <property type="entry name" value="Ferric_reduct"/>
    <property type="match status" value="1"/>
</dbReference>
<keyword evidence="5" id="KW-1003">Cell membrane</keyword>
<dbReference type="OrthoDB" id="167398at2759"/>
<dbReference type="GO" id="GO:0005886">
    <property type="term" value="C:plasma membrane"/>
    <property type="evidence" value="ECO:0007669"/>
    <property type="project" value="UniProtKB-SubCell"/>
</dbReference>
<keyword evidence="8" id="KW-0274">FAD</keyword>
<feature type="transmembrane region" description="Helical" evidence="17">
    <location>
        <begin position="342"/>
        <end position="364"/>
    </location>
</feature>
<dbReference type="Pfam" id="PF08022">
    <property type="entry name" value="FAD_binding_8"/>
    <property type="match status" value="1"/>
</dbReference>
<evidence type="ECO:0000256" key="10">
    <source>
        <dbReference type="ARBA" id="ARBA00022989"/>
    </source>
</evidence>
<dbReference type="InterPro" id="IPR017938">
    <property type="entry name" value="Riboflavin_synthase-like_b-brl"/>
</dbReference>
<feature type="transmembrane region" description="Helical" evidence="17">
    <location>
        <begin position="155"/>
        <end position="177"/>
    </location>
</feature>
<dbReference type="InterPro" id="IPR017927">
    <property type="entry name" value="FAD-bd_FR_type"/>
</dbReference>
<dbReference type="InterPro" id="IPR013112">
    <property type="entry name" value="FAD-bd_8"/>
</dbReference>
<dbReference type="Proteomes" id="UP000398389">
    <property type="component" value="Unassembled WGS sequence"/>
</dbReference>
<evidence type="ECO:0000256" key="1">
    <source>
        <dbReference type="ARBA" id="ARBA00004651"/>
    </source>
</evidence>
<dbReference type="SUPFAM" id="SSF63380">
    <property type="entry name" value="Riboflavin synthase domain-like"/>
    <property type="match status" value="1"/>
</dbReference>
<keyword evidence="7 17" id="KW-0812">Transmembrane</keyword>
<dbReference type="PANTHER" id="PTHR32361:SF9">
    <property type="entry name" value="FERRIC REDUCTASE TRANSMEMBRANE COMPONENT 3-RELATED"/>
    <property type="match status" value="1"/>
</dbReference>
<organism evidence="20 21">
    <name type="scientific">Magnusiomyces paraingens</name>
    <dbReference type="NCBI Taxonomy" id="2606893"/>
    <lineage>
        <taxon>Eukaryota</taxon>
        <taxon>Fungi</taxon>
        <taxon>Dikarya</taxon>
        <taxon>Ascomycota</taxon>
        <taxon>Saccharomycotina</taxon>
        <taxon>Dipodascomycetes</taxon>
        <taxon>Dipodascales</taxon>
        <taxon>Dipodascaceae</taxon>
        <taxon>Magnusiomyces</taxon>
    </lineage>
</organism>
<dbReference type="RefSeq" id="XP_031854512.1">
    <property type="nucleotide sequence ID" value="XM_031998621.1"/>
</dbReference>
<keyword evidence="6" id="KW-0285">Flavoprotein</keyword>
<feature type="signal peptide" evidence="18">
    <location>
        <begin position="1"/>
        <end position="23"/>
    </location>
</feature>
<evidence type="ECO:0000256" key="15">
    <source>
        <dbReference type="ARBA" id="ARBA00048483"/>
    </source>
</evidence>
<dbReference type="GO" id="GO:0006879">
    <property type="term" value="P:intracellular iron ion homeostasis"/>
    <property type="evidence" value="ECO:0007669"/>
    <property type="project" value="TreeGrafter"/>
</dbReference>
<keyword evidence="13 17" id="KW-0472">Membrane</keyword>
<dbReference type="GeneID" id="43582721"/>
<dbReference type="GO" id="GO:0052851">
    <property type="term" value="F:ferric-chelate reductase (NADPH) activity"/>
    <property type="evidence" value="ECO:0007669"/>
    <property type="project" value="UniProtKB-EC"/>
</dbReference>
<dbReference type="EC" id="1.16.1.9" evidence="3"/>
<evidence type="ECO:0000256" key="18">
    <source>
        <dbReference type="SAM" id="SignalP"/>
    </source>
</evidence>
<feature type="transmembrane region" description="Helical" evidence="17">
    <location>
        <begin position="310"/>
        <end position="330"/>
    </location>
</feature>
<dbReference type="AlphaFoldDB" id="A0A5E8BTZ9"/>
<evidence type="ECO:0000256" key="4">
    <source>
        <dbReference type="ARBA" id="ARBA00022448"/>
    </source>
</evidence>
<keyword evidence="11" id="KW-0560">Oxidoreductase</keyword>
<evidence type="ECO:0000313" key="21">
    <source>
        <dbReference type="Proteomes" id="UP000398389"/>
    </source>
</evidence>
<evidence type="ECO:0000256" key="5">
    <source>
        <dbReference type="ARBA" id="ARBA00022475"/>
    </source>
</evidence>
<dbReference type="CDD" id="cd06186">
    <property type="entry name" value="NOX_Duox_like_FAD_NADP"/>
    <property type="match status" value="1"/>
</dbReference>
<feature type="domain" description="FAD-binding FR-type" evidence="19">
    <location>
        <begin position="408"/>
        <end position="525"/>
    </location>
</feature>
<feature type="chain" id="PRO_5022945015" description="ferric-chelate reductase (NADPH)" evidence="18">
    <location>
        <begin position="24"/>
        <end position="688"/>
    </location>
</feature>
<dbReference type="InterPro" id="IPR039261">
    <property type="entry name" value="FNR_nucleotide-bd"/>
</dbReference>
<keyword evidence="10 17" id="KW-1133">Transmembrane helix</keyword>
<dbReference type="SUPFAM" id="SSF52343">
    <property type="entry name" value="Ferredoxin reductase-like, C-terminal NADP-linked domain"/>
    <property type="match status" value="1"/>
</dbReference>
<feature type="compositionally biased region" description="Basic and acidic residues" evidence="16">
    <location>
        <begin position="599"/>
        <end position="614"/>
    </location>
</feature>
<proteinExistence type="inferred from homology"/>
<dbReference type="PROSITE" id="PS51384">
    <property type="entry name" value="FAD_FR"/>
    <property type="match status" value="1"/>
</dbReference>
<evidence type="ECO:0000256" key="16">
    <source>
        <dbReference type="SAM" id="MobiDB-lite"/>
    </source>
</evidence>
<evidence type="ECO:0000256" key="8">
    <source>
        <dbReference type="ARBA" id="ARBA00022827"/>
    </source>
</evidence>
<evidence type="ECO:0000259" key="19">
    <source>
        <dbReference type="PROSITE" id="PS51384"/>
    </source>
</evidence>
<keyword evidence="12" id="KW-0406">Ion transport</keyword>
<comment type="catalytic activity">
    <reaction evidence="15">
        <text>2 a Fe(II)-siderophore + NADP(+) + H(+) = 2 a Fe(III)-siderophore + NADPH</text>
        <dbReference type="Rhea" id="RHEA:28795"/>
        <dbReference type="Rhea" id="RHEA-COMP:11342"/>
        <dbReference type="Rhea" id="RHEA-COMP:11344"/>
        <dbReference type="ChEBI" id="CHEBI:15378"/>
        <dbReference type="ChEBI" id="CHEBI:29033"/>
        <dbReference type="ChEBI" id="CHEBI:29034"/>
        <dbReference type="ChEBI" id="CHEBI:57783"/>
        <dbReference type="ChEBI" id="CHEBI:58349"/>
        <dbReference type="EC" id="1.16.1.9"/>
    </reaction>
</comment>
<keyword evidence="21" id="KW-1185">Reference proteome</keyword>
<comment type="subcellular location">
    <subcellularLocation>
        <location evidence="1">Cell membrane</location>
        <topology evidence="1">Multi-pass membrane protein</topology>
    </subcellularLocation>
</comment>
<dbReference type="GO" id="GO:0015677">
    <property type="term" value="P:copper ion import"/>
    <property type="evidence" value="ECO:0007669"/>
    <property type="project" value="TreeGrafter"/>
</dbReference>
<evidence type="ECO:0000256" key="7">
    <source>
        <dbReference type="ARBA" id="ARBA00022692"/>
    </source>
</evidence>
<evidence type="ECO:0000256" key="9">
    <source>
        <dbReference type="ARBA" id="ARBA00022982"/>
    </source>
</evidence>
<sequence length="688" mass="78428">MKVTSIHNALALMASFSFMGVQAYKKNYVYMCEDFLENYNFGCNDDFYGCFCNEPNFITSFYRCLLDYGLTEDSIKSEAETLAFNCNEYGMQNVTVQDFLDAYEEHKDELTPIDDFGSDLTKNVTFPLILSQENLTLAYDSVNSFYWQLATGENYGGIILSYWCGVFVIAIIINLISKAAPRFFLTMNSSAVVKFRRTFVTPATFGYKHSIPIGCLHNFIAMATPTRAQSIVVSGYLIMCIILGMIKFNPFEPNMWFPDKHEQLIRYIADRTGLISLTQIPPIFLFAGRNNLLQWLTGWSFDTFNIYHRWVARAMVFFAFIHSVTYTWLVRSYIAAEFAETYWRWGVVATVTSCIMLGQSIYFFRSKIYEFFLAFHIALAVFFVIGMWYHLTILGWMNWMYATIAIWGFDRAARLCRLVWSGLGTTQTKLYPNDLFHMTIDYPRRWKAYPGSYVYIHIMRSWGFWESHPFTVYQSALPENEGKLMISGTVKKGMTKKIASDLSKADGNKSLKVLIDGPYGACHDVARYDTVVFVCGGIGITSGIGYAIDIIKNKYHDQRLIFLWVTRHQSSLDCFENELKFLSQSDKCDVEIYLTAPDSDSHLESSSDAEKKISDTGSNSSGGRYSVISGHRPDVASLIPTYIEQSIGTTAIMVCGPPTLNDTARRVVTDNLGSGKGRVDYYEEAFSW</sequence>